<name>A0ABW6HXJ0_9FLAO</name>
<evidence type="ECO:0000313" key="8">
    <source>
        <dbReference type="Proteomes" id="UP001600109"/>
    </source>
</evidence>
<keyword evidence="8" id="KW-1185">Reference proteome</keyword>
<feature type="binding site" evidence="6">
    <location>
        <position position="505"/>
    </location>
    <ligand>
        <name>Zn(2+)</name>
        <dbReference type="ChEBI" id="CHEBI:29105"/>
    </ligand>
</feature>
<keyword evidence="1 6" id="KW-0813">Transport</keyword>
<dbReference type="HAMAP" id="MF_01871">
    <property type="entry name" value="DabA"/>
    <property type="match status" value="1"/>
</dbReference>
<evidence type="ECO:0000256" key="6">
    <source>
        <dbReference type="HAMAP-Rule" id="MF_01871"/>
    </source>
</evidence>
<comment type="caution">
    <text evidence="7">The sequence shown here is derived from an EMBL/GenBank/DDBJ whole genome shotgun (WGS) entry which is preliminary data.</text>
</comment>
<reference evidence="7 8" key="1">
    <citation type="submission" date="2024-06" db="EMBL/GenBank/DDBJ databases">
        <title>Flavobacterium spp. isolated from glacier.</title>
        <authorList>
            <person name="Han D."/>
        </authorList>
    </citation>
    <scope>NUCLEOTIDE SEQUENCE [LARGE SCALE GENOMIC DNA]</scope>
    <source>
        <strain evidence="7 8">LS2P90</strain>
    </source>
</reference>
<evidence type="ECO:0000256" key="1">
    <source>
        <dbReference type="ARBA" id="ARBA00022448"/>
    </source>
</evidence>
<evidence type="ECO:0000313" key="7">
    <source>
        <dbReference type="EMBL" id="MFE3868747.1"/>
    </source>
</evidence>
<dbReference type="PANTHER" id="PTHR38344:SF1">
    <property type="entry name" value="INORGANIC CARBON TRANSPORTER SUBUNIT DABA-RELATED"/>
    <property type="match status" value="1"/>
</dbReference>
<comment type="cofactor">
    <cofactor evidence="6">
        <name>Zn(2+)</name>
        <dbReference type="ChEBI" id="CHEBI:29105"/>
    </cofactor>
</comment>
<dbReference type="Proteomes" id="UP001600109">
    <property type="component" value="Unassembled WGS sequence"/>
</dbReference>
<comment type="subcellular location">
    <subcellularLocation>
        <location evidence="6">Cell membrane</location>
        <topology evidence="6">Peripheral membrane protein</topology>
    </subcellularLocation>
</comment>
<evidence type="ECO:0000256" key="2">
    <source>
        <dbReference type="ARBA" id="ARBA00022475"/>
    </source>
</evidence>
<keyword evidence="5 6" id="KW-0472">Membrane</keyword>
<dbReference type="Pfam" id="PF10070">
    <property type="entry name" value="DabA"/>
    <property type="match status" value="1"/>
</dbReference>
<protein>
    <recommendedName>
        <fullName evidence="6">Probable inorganic carbon transporter subunit DabA</fullName>
    </recommendedName>
</protein>
<feature type="binding site" evidence="6">
    <location>
        <position position="334"/>
    </location>
    <ligand>
        <name>Zn(2+)</name>
        <dbReference type="ChEBI" id="CHEBI:29105"/>
    </ligand>
</feature>
<evidence type="ECO:0000256" key="3">
    <source>
        <dbReference type="ARBA" id="ARBA00022723"/>
    </source>
</evidence>
<keyword evidence="3 6" id="KW-0479">Metal-binding</keyword>
<evidence type="ECO:0000256" key="4">
    <source>
        <dbReference type="ARBA" id="ARBA00022833"/>
    </source>
</evidence>
<feature type="binding site" evidence="6">
    <location>
        <position position="332"/>
    </location>
    <ligand>
        <name>Zn(2+)</name>
        <dbReference type="ChEBI" id="CHEBI:29105"/>
    </ligand>
</feature>
<proteinExistence type="inferred from homology"/>
<comment type="subunit">
    <text evidence="6">Forms a complex with DabB.</text>
</comment>
<dbReference type="RefSeq" id="WP_379855357.1">
    <property type="nucleotide sequence ID" value="NZ_JBHZPZ010000013.1"/>
</dbReference>
<comment type="similarity">
    <text evidence="6">Belongs to the inorganic carbon transporter (TC 9.A.2) DabA family.</text>
</comment>
<sequence>MENQNLNEVILKSCKRIAPSWPLKNSVAVNPYLGLSEFSFNGAAKLLKERSDINMTMPLEFYLDQIKQKSILDIDIKMALDKNEAQSAEIDKFIKRAQVLSSVPETPFKFTTMVDLAEEVSSSPINELFVDLISSWASAYFDEQHALWNTTNPDEDLFISWKNEVKVDLSTDLMGIKKFRSTIKQLPDDSFEVAHIVLEKLNVPKELQEIYLHTLLLKLVGWSSFIAGKDWNNSMYGGKSTNLSSFLSVLLAWELAVYESFAEKGIEATWDISVAAYQIQTESGHYDEHLETKLILQNAYDFALQRQLVLKFKNNKGEEKTLKRPKAQAVFCIDVRSELYRRNLEKVDPEIETIGFAGFFGFSINYVPIAHKQGKNQCPVLIPTGAIVKETLADKQDLSKAEKKRTEKHQFDKNWKLFRKGAIASFGFVSPLGLSYLPKLLSDSFGWTRPTENPNTDGLEKLLKKGRDVDVSEIPLKDKINMGASALTAMGLKEQMAALIMITGHGATTVNNPHATGLDCGACGGHSGEINAMTAEKILNDPAVRLGLSEKGVSIPSDTHFVACLHDTTTDEISILGERNVPSSHVQLLKEIKNVLTNTSQAAREERALRMKIKSNDVNASVLNRSKDWSQVRPEWGLAGCNTFVVAPRYRTSGLDFQGKSFLHSYKWQTDEGFKVLEAIMTAPMVVTSWINLQYFASTADNDNLGAGNKTLHNVSGGIGVLEGSAGDLRIGLPLQSVHDGTSYQHLPQRLNVIVEAPTDAINGVLEKHESIRELCDNEWITLLALDENGTIKYRYVGKSNWEAINRETLRIKKELVEL</sequence>
<organism evidence="7 8">
    <name type="scientific">Flavobacterium xylosi</name>
    <dbReference type="NCBI Taxonomy" id="3230415"/>
    <lineage>
        <taxon>Bacteria</taxon>
        <taxon>Pseudomonadati</taxon>
        <taxon>Bacteroidota</taxon>
        <taxon>Flavobacteriia</taxon>
        <taxon>Flavobacteriales</taxon>
        <taxon>Flavobacteriaceae</taxon>
        <taxon>Flavobacterium</taxon>
    </lineage>
</organism>
<keyword evidence="2 6" id="KW-1003">Cell membrane</keyword>
<gene>
    <name evidence="6" type="primary">dabA</name>
    <name evidence="7" type="ORF">ACFX5E_11765</name>
</gene>
<dbReference type="InterPro" id="IPR018752">
    <property type="entry name" value="DabA"/>
</dbReference>
<dbReference type="PANTHER" id="PTHR38344">
    <property type="entry name" value="UPF0753 PROTEIN AQ_863"/>
    <property type="match status" value="1"/>
</dbReference>
<comment type="function">
    <text evidence="6">Part of an energy-coupled inorganic carbon pump.</text>
</comment>
<feature type="binding site" evidence="6">
    <location>
        <position position="520"/>
    </location>
    <ligand>
        <name>Zn(2+)</name>
        <dbReference type="ChEBI" id="CHEBI:29105"/>
    </ligand>
</feature>
<keyword evidence="4 6" id="KW-0862">Zinc</keyword>
<dbReference type="EMBL" id="JBHZPZ010000013">
    <property type="protein sequence ID" value="MFE3868747.1"/>
    <property type="molecule type" value="Genomic_DNA"/>
</dbReference>
<evidence type="ECO:0000256" key="5">
    <source>
        <dbReference type="ARBA" id="ARBA00023136"/>
    </source>
</evidence>
<accession>A0ABW6HXJ0</accession>